<dbReference type="STRING" id="901.DESPIGER_1172"/>
<evidence type="ECO:0000313" key="1">
    <source>
        <dbReference type="EMBL" id="EEB35004.1"/>
    </source>
</evidence>
<proteinExistence type="predicted"/>
<protein>
    <recommendedName>
        <fullName evidence="3">DUF1795 domain-containing protein</fullName>
    </recommendedName>
</protein>
<dbReference type="Proteomes" id="UP000003676">
    <property type="component" value="Unassembled WGS sequence"/>
</dbReference>
<accession>B6WPP3</accession>
<evidence type="ECO:0008006" key="3">
    <source>
        <dbReference type="Google" id="ProtNLM"/>
    </source>
</evidence>
<reference evidence="1 2" key="1">
    <citation type="submission" date="2008-10" db="EMBL/GenBank/DDBJ databases">
        <title>Draft genome sequence of Desulvovibrio piger (ATCC 29098).</title>
        <authorList>
            <person name="Sudarsanam P."/>
            <person name="Ley R."/>
            <person name="Guruge J."/>
            <person name="Turnbaugh P.J."/>
            <person name="Mahowald M."/>
            <person name="Liep D."/>
            <person name="Gordon J."/>
        </authorList>
    </citation>
    <scope>NUCLEOTIDE SEQUENCE [LARGE SCALE GENOMIC DNA]</scope>
    <source>
        <strain evidence="1 2">ATCC 29098</strain>
    </source>
</reference>
<name>B6WPP3_9BACT</name>
<dbReference type="AlphaFoldDB" id="B6WPP3"/>
<dbReference type="HOGENOM" id="CLU_1683743_0_0_7"/>
<organism evidence="1 2">
    <name type="scientific">Desulfovibrio piger ATCC 29098</name>
    <dbReference type="NCBI Taxonomy" id="411464"/>
    <lineage>
        <taxon>Bacteria</taxon>
        <taxon>Pseudomonadati</taxon>
        <taxon>Thermodesulfobacteriota</taxon>
        <taxon>Desulfovibrionia</taxon>
        <taxon>Desulfovibrionales</taxon>
        <taxon>Desulfovibrionaceae</taxon>
        <taxon>Desulfovibrio</taxon>
    </lineage>
</organism>
<dbReference type="EMBL" id="ABXU01000001">
    <property type="protein sequence ID" value="EEB35004.1"/>
    <property type="molecule type" value="Genomic_DNA"/>
</dbReference>
<evidence type="ECO:0000313" key="2">
    <source>
        <dbReference type="Proteomes" id="UP000003676"/>
    </source>
</evidence>
<sequence length="156" mass="16812">MITKIVMKIFNNKLQTFLLFIGVAGLWMSLSPAVASPLGADSFFTVDIPEGWTIEAQDKGSVTMLSPDAGIMVSLVTGLNGTRSRADIVEEYRKMLDAPDVRPRADDVYEMQGHAGNIPMRGVLALGADRHVLVLLAGKVEDAQAQAIVDSLALKK</sequence>
<comment type="caution">
    <text evidence="1">The sequence shown here is derived from an EMBL/GenBank/DDBJ whole genome shotgun (WGS) entry which is preliminary data.</text>
</comment>
<gene>
    <name evidence="1" type="ORF">DESPIG_00008</name>
</gene>
<reference evidence="1 2" key="2">
    <citation type="submission" date="2008-10" db="EMBL/GenBank/DDBJ databases">
        <authorList>
            <person name="Fulton L."/>
            <person name="Clifton S."/>
            <person name="Fulton B."/>
            <person name="Xu J."/>
            <person name="Minx P."/>
            <person name="Pepin K.H."/>
            <person name="Johnson M."/>
            <person name="Bhonagiri V."/>
            <person name="Nash W.E."/>
            <person name="Mardis E.R."/>
            <person name="Wilson R.K."/>
        </authorList>
    </citation>
    <scope>NUCLEOTIDE SEQUENCE [LARGE SCALE GENOMIC DNA]</scope>
    <source>
        <strain evidence="1 2">ATCC 29098</strain>
    </source>
</reference>